<proteinExistence type="predicted"/>
<organism evidence="3 4">
    <name type="scientific">Marasmius tenuissimus</name>
    <dbReference type="NCBI Taxonomy" id="585030"/>
    <lineage>
        <taxon>Eukaryota</taxon>
        <taxon>Fungi</taxon>
        <taxon>Dikarya</taxon>
        <taxon>Basidiomycota</taxon>
        <taxon>Agaricomycotina</taxon>
        <taxon>Agaricomycetes</taxon>
        <taxon>Agaricomycetidae</taxon>
        <taxon>Agaricales</taxon>
        <taxon>Marasmiineae</taxon>
        <taxon>Marasmiaceae</taxon>
        <taxon>Marasmius</taxon>
    </lineage>
</organism>
<keyword evidence="1" id="KW-0175">Coiled coil</keyword>
<protein>
    <submittedName>
        <fullName evidence="3">Uncharacterized protein</fullName>
    </submittedName>
</protein>
<evidence type="ECO:0000256" key="2">
    <source>
        <dbReference type="SAM" id="MobiDB-lite"/>
    </source>
</evidence>
<feature type="region of interest" description="Disordered" evidence="2">
    <location>
        <begin position="14"/>
        <end position="157"/>
    </location>
</feature>
<accession>A0ABR2Z6R5</accession>
<dbReference type="EMBL" id="JBBXMP010000772">
    <property type="protein sequence ID" value="KAL0056977.1"/>
    <property type="molecule type" value="Genomic_DNA"/>
</dbReference>
<feature type="coiled-coil region" evidence="1">
    <location>
        <begin position="181"/>
        <end position="212"/>
    </location>
</feature>
<evidence type="ECO:0000256" key="1">
    <source>
        <dbReference type="SAM" id="Coils"/>
    </source>
</evidence>
<name>A0ABR2Z6R5_9AGAR</name>
<gene>
    <name evidence="3" type="ORF">AAF712_016405</name>
</gene>
<feature type="region of interest" description="Disordered" evidence="2">
    <location>
        <begin position="285"/>
        <end position="315"/>
    </location>
</feature>
<feature type="compositionally biased region" description="Low complexity" evidence="2">
    <location>
        <begin position="89"/>
        <end position="102"/>
    </location>
</feature>
<reference evidence="3 4" key="1">
    <citation type="submission" date="2024-05" db="EMBL/GenBank/DDBJ databases">
        <title>A draft genome resource for the thread blight pathogen Marasmius tenuissimus strain MS-2.</title>
        <authorList>
            <person name="Yulfo-Soto G.E."/>
            <person name="Baruah I.K."/>
            <person name="Amoako-Attah I."/>
            <person name="Bukari Y."/>
            <person name="Meinhardt L.W."/>
            <person name="Bailey B.A."/>
            <person name="Cohen S.P."/>
        </authorList>
    </citation>
    <scope>NUCLEOTIDE SEQUENCE [LARGE SCALE GENOMIC DNA]</scope>
    <source>
        <strain evidence="3 4">MS-2</strain>
    </source>
</reference>
<evidence type="ECO:0000313" key="4">
    <source>
        <dbReference type="Proteomes" id="UP001437256"/>
    </source>
</evidence>
<sequence>MFEDRQALILALRSSLRPDLEESTVHSPSHNLDDPPKTTRQHQQVAPPPLLPKETGILLADDSHSSNQEDAPPPKRKKPMLSRPSNQPANAAGLAKAKNLANVSNPPKKATGGRRSSARKKTAGNQSANNKAVVEKSPIKHDDPDASAHSEPDLADQDVPMEEDAVGLLADVNQADWKAFLEWQEHEKTAAEDQLKAERRKEAYEKRKAERNVEKSAVWDAVTANRTTKSLPAVETVNAHKRPASGEEKLVFDWLSAIKKAKRDNKVGGLCTDYQQVIIKESSCTQPKDDVANSDQDRKVDSDSDSSEPELVGGIFNEDEAPDAVAVARKSKVQGKKDIQSVKANEGLPVNPVLTSLVAADVNIIDSAERQSTPLMKTSLPRQVTSIKSLPFPFPTNDFTFYKKKWNESIMPQILHHIESEAVQFTIGNDPELVTFVKGKWKDVLPELKDKSKNKEIMQFVRAELWQYWSGVGKGALKIVARKIEEAGDTIEERADWVKKELHNDRFVFATPGETYKRALKIYKPGYNCVDQEWKDEKEKCWKEGNMAKLRRRDRDAFTEDLWCNPVKFYHDTEKGGLGKV</sequence>
<feature type="compositionally biased region" description="Basic and acidic residues" evidence="2">
    <location>
        <begin position="287"/>
        <end position="302"/>
    </location>
</feature>
<feature type="non-terminal residue" evidence="3">
    <location>
        <position position="581"/>
    </location>
</feature>
<evidence type="ECO:0000313" key="3">
    <source>
        <dbReference type="EMBL" id="KAL0056977.1"/>
    </source>
</evidence>
<feature type="compositionally biased region" description="Basic and acidic residues" evidence="2">
    <location>
        <begin position="133"/>
        <end position="152"/>
    </location>
</feature>
<keyword evidence="4" id="KW-1185">Reference proteome</keyword>
<dbReference type="Proteomes" id="UP001437256">
    <property type="component" value="Unassembled WGS sequence"/>
</dbReference>
<comment type="caution">
    <text evidence="3">The sequence shown here is derived from an EMBL/GenBank/DDBJ whole genome shotgun (WGS) entry which is preliminary data.</text>
</comment>